<dbReference type="SUPFAM" id="SSF46458">
    <property type="entry name" value="Globin-like"/>
    <property type="match status" value="1"/>
</dbReference>
<dbReference type="SUPFAM" id="SSF63380">
    <property type="entry name" value="Riboflavin synthase domain-like"/>
    <property type="match status" value="1"/>
</dbReference>
<dbReference type="InterPro" id="IPR012292">
    <property type="entry name" value="Globin/Proto"/>
</dbReference>
<gene>
    <name evidence="14" type="ORF">GCM10010140_16820</name>
</gene>
<dbReference type="Pfam" id="PF00175">
    <property type="entry name" value="NAD_binding_1"/>
    <property type="match status" value="1"/>
</dbReference>
<evidence type="ECO:0000256" key="6">
    <source>
        <dbReference type="ARBA" id="ARBA00022857"/>
    </source>
</evidence>
<dbReference type="EC" id="1.14.12.17" evidence="4"/>
<sequence length="379" mass="42026">MGDAMTLDIRLIRESWALVEPVADQVTLDFYSRLFAENPRIRELFPPAMDLQRDRLFGALTQVVLNLEDTEGVREYLGQLARDHRKYGVRPEHYPALGHCLIAAMRAGSRGAWQSAYDQAWSAAYDFIAEVMIQAADQDAATAPPAWIGTVVGHEMRTPDVAVLTVEPNHPYPFRAGQYTTVQTALWPRVWRAYSIANAPRHDNRIVLHVRAIPGGWVSTALVKHTRPGDTILLGPPRGTLSLEQATTSHLVFIAGGTGLAPLKALIEESVWMPERPAIDLFYGVRRAADAYDTEALNNLRMQHRRLRIVQAVSDEPGPGYGQTAIDALEYHRIIPSGDVFVCGSQEMVRATSDRLVRLGVPAGRIHTEYTPDTPVPVG</sequence>
<keyword evidence="11" id="KW-0561">Oxygen transport</keyword>
<keyword evidence="11" id="KW-0479">Metal-binding</keyword>
<dbReference type="CDD" id="cd19753">
    <property type="entry name" value="Mb-like_oxidoreductase"/>
    <property type="match status" value="1"/>
</dbReference>
<dbReference type="InterPro" id="IPR039261">
    <property type="entry name" value="FNR_nucleotide-bd"/>
</dbReference>
<dbReference type="PRINTS" id="PR00410">
    <property type="entry name" value="PHEHYDRXLASE"/>
</dbReference>
<comment type="catalytic activity">
    <reaction evidence="10">
        <text>2 nitric oxide + NADPH + 2 O2 = 2 nitrate + NADP(+) + H(+)</text>
        <dbReference type="Rhea" id="RHEA:19465"/>
        <dbReference type="ChEBI" id="CHEBI:15378"/>
        <dbReference type="ChEBI" id="CHEBI:15379"/>
        <dbReference type="ChEBI" id="CHEBI:16480"/>
        <dbReference type="ChEBI" id="CHEBI:17632"/>
        <dbReference type="ChEBI" id="CHEBI:57783"/>
        <dbReference type="ChEBI" id="CHEBI:58349"/>
        <dbReference type="EC" id="1.14.12.17"/>
    </reaction>
</comment>
<evidence type="ECO:0000259" key="12">
    <source>
        <dbReference type="PROSITE" id="PS01033"/>
    </source>
</evidence>
<comment type="caution">
    <text evidence="14">The sequence shown here is derived from an EMBL/GenBank/DDBJ whole genome shotgun (WGS) entry which is preliminary data.</text>
</comment>
<keyword evidence="11" id="KW-0349">Heme</keyword>
<feature type="domain" description="Globin" evidence="12">
    <location>
        <begin position="3"/>
        <end position="137"/>
    </location>
</feature>
<dbReference type="EMBL" id="BMQJ01000003">
    <property type="protein sequence ID" value="GGP87992.1"/>
    <property type="molecule type" value="Genomic_DNA"/>
</dbReference>
<dbReference type="PANTHER" id="PTHR47354:SF5">
    <property type="entry name" value="PROTEIN RFBI"/>
    <property type="match status" value="1"/>
</dbReference>
<dbReference type="Pfam" id="PF00970">
    <property type="entry name" value="FAD_binding_6"/>
    <property type="match status" value="1"/>
</dbReference>
<evidence type="ECO:0000256" key="5">
    <source>
        <dbReference type="ARBA" id="ARBA00022714"/>
    </source>
</evidence>
<evidence type="ECO:0000259" key="13">
    <source>
        <dbReference type="PROSITE" id="PS51384"/>
    </source>
</evidence>
<comment type="similarity">
    <text evidence="11">Belongs to the globin family.</text>
</comment>
<evidence type="ECO:0000256" key="9">
    <source>
        <dbReference type="ARBA" id="ARBA00048649"/>
    </source>
</evidence>
<dbReference type="InterPro" id="IPR001709">
    <property type="entry name" value="Flavoprot_Pyr_Nucl_cyt_Rdtase"/>
</dbReference>
<comment type="cofactor">
    <cofactor evidence="1">
        <name>heme b</name>
        <dbReference type="ChEBI" id="CHEBI:60344"/>
    </cofactor>
</comment>
<proteinExistence type="inferred from homology"/>
<evidence type="ECO:0000256" key="10">
    <source>
        <dbReference type="ARBA" id="ARBA00049433"/>
    </source>
</evidence>
<dbReference type="InterPro" id="IPR008333">
    <property type="entry name" value="Cbr1-like_FAD-bd_dom"/>
</dbReference>
<dbReference type="Pfam" id="PF00042">
    <property type="entry name" value="Globin"/>
    <property type="match status" value="1"/>
</dbReference>
<keyword evidence="11" id="KW-0813">Transport</keyword>
<name>A0ABQ2QN41_9ACTN</name>
<keyword evidence="15" id="KW-1185">Reference proteome</keyword>
<keyword evidence="5" id="KW-0001">2Fe-2S</keyword>
<evidence type="ECO:0000256" key="4">
    <source>
        <dbReference type="ARBA" id="ARBA00012229"/>
    </source>
</evidence>
<dbReference type="InterPro" id="IPR017938">
    <property type="entry name" value="Riboflavin_synthase-like_b-brl"/>
</dbReference>
<dbReference type="InterPro" id="IPR050415">
    <property type="entry name" value="MRET"/>
</dbReference>
<dbReference type="PANTHER" id="PTHR47354">
    <property type="entry name" value="NADH OXIDOREDUCTASE HCR"/>
    <property type="match status" value="1"/>
</dbReference>
<comment type="similarity">
    <text evidence="3">In the C-terminal section; belongs to the flavoprotein pyridine nucleotide cytochrome reductase family.</text>
</comment>
<evidence type="ECO:0000256" key="7">
    <source>
        <dbReference type="ARBA" id="ARBA00023014"/>
    </source>
</evidence>
<protein>
    <recommendedName>
        <fullName evidence="4">nitric oxide dioxygenase</fullName>
        <ecNumber evidence="4">1.14.12.17</ecNumber>
    </recommendedName>
</protein>
<comment type="catalytic activity">
    <reaction evidence="9">
        <text>2 nitric oxide + NADH + 2 O2 = 2 nitrate + NAD(+) + H(+)</text>
        <dbReference type="Rhea" id="RHEA:19469"/>
        <dbReference type="ChEBI" id="CHEBI:15378"/>
        <dbReference type="ChEBI" id="CHEBI:15379"/>
        <dbReference type="ChEBI" id="CHEBI:16480"/>
        <dbReference type="ChEBI" id="CHEBI:17632"/>
        <dbReference type="ChEBI" id="CHEBI:57540"/>
        <dbReference type="ChEBI" id="CHEBI:57945"/>
        <dbReference type="EC" id="1.14.12.17"/>
    </reaction>
</comment>
<dbReference type="InterPro" id="IPR001433">
    <property type="entry name" value="OxRdtase_FAD/NAD-bd"/>
</dbReference>
<dbReference type="Proteomes" id="UP000611554">
    <property type="component" value="Unassembled WGS sequence"/>
</dbReference>
<accession>A0ABQ2QN41</accession>
<evidence type="ECO:0000256" key="1">
    <source>
        <dbReference type="ARBA" id="ARBA00001970"/>
    </source>
</evidence>
<evidence type="ECO:0000313" key="14">
    <source>
        <dbReference type="EMBL" id="GGP87992.1"/>
    </source>
</evidence>
<dbReference type="PROSITE" id="PS01033">
    <property type="entry name" value="GLOBIN"/>
    <property type="match status" value="1"/>
</dbReference>
<evidence type="ECO:0000313" key="15">
    <source>
        <dbReference type="Proteomes" id="UP000611554"/>
    </source>
</evidence>
<dbReference type="Gene3D" id="1.10.490.10">
    <property type="entry name" value="Globins"/>
    <property type="match status" value="1"/>
</dbReference>
<reference evidence="15" key="1">
    <citation type="journal article" date="2019" name="Int. J. Syst. Evol. Microbiol.">
        <title>The Global Catalogue of Microorganisms (GCM) 10K type strain sequencing project: providing services to taxonomists for standard genome sequencing and annotation.</title>
        <authorList>
            <consortium name="The Broad Institute Genomics Platform"/>
            <consortium name="The Broad Institute Genome Sequencing Center for Infectious Disease"/>
            <person name="Wu L."/>
            <person name="Ma J."/>
        </authorList>
    </citation>
    <scope>NUCLEOTIDE SEQUENCE [LARGE SCALE GENOMIC DNA]</scope>
    <source>
        <strain evidence="15">JCM 3115</strain>
    </source>
</reference>
<dbReference type="Gene3D" id="3.40.50.80">
    <property type="entry name" value="Nucleotide-binding domain of ferredoxin-NADP reductase (FNR) module"/>
    <property type="match status" value="1"/>
</dbReference>
<feature type="domain" description="FAD-binding FR-type" evidence="13">
    <location>
        <begin position="144"/>
        <end position="244"/>
    </location>
</feature>
<evidence type="ECO:0000256" key="11">
    <source>
        <dbReference type="RuleBase" id="RU000356"/>
    </source>
</evidence>
<dbReference type="CDD" id="cd06187">
    <property type="entry name" value="O2ase_reductase_like"/>
    <property type="match status" value="1"/>
</dbReference>
<keyword evidence="11" id="KW-0408">Iron</keyword>
<dbReference type="PROSITE" id="PS51384">
    <property type="entry name" value="FAD_FR"/>
    <property type="match status" value="1"/>
</dbReference>
<keyword evidence="6" id="KW-0521">NADP</keyword>
<evidence type="ECO:0000256" key="8">
    <source>
        <dbReference type="ARBA" id="ARBA00023027"/>
    </source>
</evidence>
<comment type="cofactor">
    <cofactor evidence="2">
        <name>FAD</name>
        <dbReference type="ChEBI" id="CHEBI:57692"/>
    </cofactor>
</comment>
<dbReference type="InterPro" id="IPR017927">
    <property type="entry name" value="FAD-bd_FR_type"/>
</dbReference>
<organism evidence="14 15">
    <name type="scientific">Streptosporangium pseudovulgare</name>
    <dbReference type="NCBI Taxonomy" id="35765"/>
    <lineage>
        <taxon>Bacteria</taxon>
        <taxon>Bacillati</taxon>
        <taxon>Actinomycetota</taxon>
        <taxon>Actinomycetes</taxon>
        <taxon>Streptosporangiales</taxon>
        <taxon>Streptosporangiaceae</taxon>
        <taxon>Streptosporangium</taxon>
    </lineage>
</organism>
<keyword evidence="7" id="KW-0411">Iron-sulfur</keyword>
<dbReference type="InterPro" id="IPR009050">
    <property type="entry name" value="Globin-like_sf"/>
</dbReference>
<dbReference type="Gene3D" id="2.40.30.10">
    <property type="entry name" value="Translation factors"/>
    <property type="match status" value="1"/>
</dbReference>
<evidence type="ECO:0000256" key="2">
    <source>
        <dbReference type="ARBA" id="ARBA00001974"/>
    </source>
</evidence>
<dbReference type="InterPro" id="IPR000971">
    <property type="entry name" value="Globin"/>
</dbReference>
<evidence type="ECO:0000256" key="3">
    <source>
        <dbReference type="ARBA" id="ARBA00006401"/>
    </source>
</evidence>
<dbReference type="PRINTS" id="PR00371">
    <property type="entry name" value="FPNCR"/>
</dbReference>
<dbReference type="SUPFAM" id="SSF52343">
    <property type="entry name" value="Ferredoxin reductase-like, C-terminal NADP-linked domain"/>
    <property type="match status" value="1"/>
</dbReference>
<keyword evidence="8" id="KW-0520">NAD</keyword>